<reference evidence="3 4" key="1">
    <citation type="submission" date="2014-03" db="EMBL/GenBank/DDBJ databases">
        <title>Genome sequence of Sphingobium yanoikuyae B1.</title>
        <authorList>
            <person name="Gan H.M."/>
            <person name="Gan H.Y."/>
            <person name="Savka M.A."/>
        </authorList>
    </citation>
    <scope>NUCLEOTIDE SEQUENCE [LARGE SCALE GENOMIC DNA]</scope>
    <source>
        <strain evidence="3 4">B1</strain>
    </source>
</reference>
<comment type="caution">
    <text evidence="3">The sequence shown here is derived from an EMBL/GenBank/DDBJ whole genome shotgun (WGS) entry which is preliminary data.</text>
</comment>
<organism evidence="3 4">
    <name type="scientific">Sphingobium yanoikuyae</name>
    <name type="common">Sphingomonas yanoikuyae</name>
    <dbReference type="NCBI Taxonomy" id="13690"/>
    <lineage>
        <taxon>Bacteria</taxon>
        <taxon>Pseudomonadati</taxon>
        <taxon>Pseudomonadota</taxon>
        <taxon>Alphaproteobacteria</taxon>
        <taxon>Sphingomonadales</taxon>
        <taxon>Sphingomonadaceae</taxon>
        <taxon>Sphingobium</taxon>
    </lineage>
</organism>
<dbReference type="AlphaFoldDB" id="A0A084ETN8"/>
<dbReference type="SUPFAM" id="SSF110849">
    <property type="entry name" value="ParB/Sulfiredoxin"/>
    <property type="match status" value="1"/>
</dbReference>
<dbReference type="InterPro" id="IPR003115">
    <property type="entry name" value="ParB_N"/>
</dbReference>
<feature type="domain" description="ParB-like N-terminal" evidence="2">
    <location>
        <begin position="22"/>
        <end position="110"/>
    </location>
</feature>
<proteinExistence type="predicted"/>
<evidence type="ECO:0000259" key="2">
    <source>
        <dbReference type="SMART" id="SM00470"/>
    </source>
</evidence>
<dbReference type="eggNOG" id="COG1475">
    <property type="taxonomic scope" value="Bacteria"/>
</dbReference>
<dbReference type="PANTHER" id="PTHR33375:SF1">
    <property type="entry name" value="CHROMOSOME-PARTITIONING PROTEIN PARB-RELATED"/>
    <property type="match status" value="1"/>
</dbReference>
<evidence type="ECO:0000313" key="4">
    <source>
        <dbReference type="Proteomes" id="UP000028534"/>
    </source>
</evidence>
<dbReference type="InterPro" id="IPR011111">
    <property type="entry name" value="Plasmid_RepB"/>
</dbReference>
<dbReference type="GO" id="GO:0007059">
    <property type="term" value="P:chromosome segregation"/>
    <property type="evidence" value="ECO:0007669"/>
    <property type="project" value="TreeGrafter"/>
</dbReference>
<sequence>MSEGNRVKIAFESESHIVALDRLIPLKTLRDGLRESSKYRQILGSVKAIGLVEAPVVTPAPTAPGCYYLLDGHLRIEALRDLGVEEVECLVSTDDEGYTYNRRINRLTPVQEHGMIRRAIERGVPETKIGEALGLDVVSIQRRTRMLNGISPDVVDLLKDIQCPAVVFDLLRLMLPARQIEAAELMIGQNNFTGQFARALLGATPDKLLAKCRKKADTANSADQLAKMERELARLQIQVKSVEDTYGVDNLHLTVARGYVRALLNNARIVRWVDQHRPEYLTELQAIAEVEAIAATADAAE</sequence>
<dbReference type="SMART" id="SM00470">
    <property type="entry name" value="ParB"/>
    <property type="match status" value="1"/>
</dbReference>
<dbReference type="RefSeq" id="WP_037515727.1">
    <property type="nucleotide sequence ID" value="NZ_JGVR01000001.1"/>
</dbReference>
<dbReference type="Gene3D" id="3.90.1530.10">
    <property type="entry name" value="Conserved hypothetical protein from pyrococcus furiosus pfu- 392566-001, ParB domain"/>
    <property type="match status" value="1"/>
</dbReference>
<protein>
    <submittedName>
        <fullName evidence="3">RepB plasmid partition</fullName>
    </submittedName>
</protein>
<name>A0A084ETN8_SPHYA</name>
<evidence type="ECO:0000313" key="3">
    <source>
        <dbReference type="EMBL" id="KEZ21330.1"/>
    </source>
</evidence>
<dbReference type="InterPro" id="IPR050336">
    <property type="entry name" value="Chromosome_partition/occlusion"/>
</dbReference>
<feature type="coiled-coil region" evidence="1">
    <location>
        <begin position="218"/>
        <end position="245"/>
    </location>
</feature>
<evidence type="ECO:0000256" key="1">
    <source>
        <dbReference type="SAM" id="Coils"/>
    </source>
</evidence>
<accession>A0A084ETN8</accession>
<dbReference type="SUPFAM" id="SSF109709">
    <property type="entry name" value="KorB DNA-binding domain-like"/>
    <property type="match status" value="1"/>
</dbReference>
<dbReference type="Pfam" id="PF07506">
    <property type="entry name" value="RepB"/>
    <property type="match status" value="1"/>
</dbReference>
<dbReference type="InterPro" id="IPR036086">
    <property type="entry name" value="ParB/Sulfiredoxin_sf"/>
</dbReference>
<dbReference type="GO" id="GO:0005694">
    <property type="term" value="C:chromosome"/>
    <property type="evidence" value="ECO:0007669"/>
    <property type="project" value="TreeGrafter"/>
</dbReference>
<dbReference type="EMBL" id="JGVR01000001">
    <property type="protein sequence ID" value="KEZ21330.1"/>
    <property type="molecule type" value="Genomic_DNA"/>
</dbReference>
<dbReference type="Proteomes" id="UP000028534">
    <property type="component" value="Unassembled WGS sequence"/>
</dbReference>
<dbReference type="PANTHER" id="PTHR33375">
    <property type="entry name" value="CHROMOSOME-PARTITIONING PROTEIN PARB-RELATED"/>
    <property type="match status" value="1"/>
</dbReference>
<dbReference type="PATRIC" id="fig|13690.10.peg.8"/>
<gene>
    <name evidence="3" type="ORF">CP98_00007</name>
</gene>
<keyword evidence="1" id="KW-0175">Coiled coil</keyword>